<dbReference type="AlphaFoldDB" id="A0A2S7WLZ5"/>
<dbReference type="Gene3D" id="3.30.565.10">
    <property type="entry name" value="Histidine kinase-like ATPase, C-terminal domain"/>
    <property type="match status" value="1"/>
</dbReference>
<evidence type="ECO:0000256" key="2">
    <source>
        <dbReference type="SAM" id="Phobius"/>
    </source>
</evidence>
<dbReference type="InterPro" id="IPR019734">
    <property type="entry name" value="TPR_rpt"/>
</dbReference>
<evidence type="ECO:0000256" key="1">
    <source>
        <dbReference type="PROSITE-ProRule" id="PRU00339"/>
    </source>
</evidence>
<dbReference type="OrthoDB" id="6190788at2"/>
<keyword evidence="5" id="KW-1185">Reference proteome</keyword>
<dbReference type="Gene3D" id="1.25.40.10">
    <property type="entry name" value="Tetratricopeptide repeat domain"/>
    <property type="match status" value="3"/>
</dbReference>
<dbReference type="InterPro" id="IPR036890">
    <property type="entry name" value="HATPase_C_sf"/>
</dbReference>
<feature type="domain" description="Signal transduction histidine kinase internal region" evidence="3">
    <location>
        <begin position="448"/>
        <end position="526"/>
    </location>
</feature>
<dbReference type="InterPro" id="IPR010559">
    <property type="entry name" value="Sig_transdc_His_kin_internal"/>
</dbReference>
<proteinExistence type="predicted"/>
<dbReference type="InterPro" id="IPR050640">
    <property type="entry name" value="Bact_2-comp_sensor_kinase"/>
</dbReference>
<feature type="repeat" description="TPR" evidence="1">
    <location>
        <begin position="239"/>
        <end position="272"/>
    </location>
</feature>
<gene>
    <name evidence="4" type="ORF">BTO18_05235</name>
</gene>
<feature type="transmembrane region" description="Helical" evidence="2">
    <location>
        <begin position="397"/>
        <end position="416"/>
    </location>
</feature>
<dbReference type="PANTHER" id="PTHR34220">
    <property type="entry name" value="SENSOR HISTIDINE KINASE YPDA"/>
    <property type="match status" value="1"/>
</dbReference>
<dbReference type="InterPro" id="IPR011990">
    <property type="entry name" value="TPR-like_helical_dom_sf"/>
</dbReference>
<dbReference type="GO" id="GO:0000155">
    <property type="term" value="F:phosphorelay sensor kinase activity"/>
    <property type="evidence" value="ECO:0007669"/>
    <property type="project" value="InterPro"/>
</dbReference>
<sequence length="648" mass="75220">MRRIFFLFFILFFSNNTSSQSIKKDSLNSIFSKIKSDSLLFAVFNKKSSYYRNRDSELHLFIIEKAIYKAIKTKNKNQEANFKRELGIYYRKKGSLDSAIINYKKSINIYAKLKDSTKINITKSSLANVYKAKGDFKRSIKYFNEVITFFDKREEKFKTRKLITQFNLSGVYINMLEWKTADDLLESIYNDPLAQKNKRLLRAVSINLCATKQKVNQLDKALEYAKIAEKFKNNTRGLADLYTNMGSIYEKKGTHQKAHQYFLKGLENYEKLKSNSGIILAYNNLGNNSIAWGKFKQAEKYLLKSKKLLAKEGNLKSLSHNQKMLANLYEKKGAYQKSLDYLKKDIILTDSILGIEKQKAIANLEVKYKTEKIKRDKDIIEKKSKILELENQKNRNLFTGSLIIILLILVAGLFYYSRLKVKKQAALTALELAATKKRLALEKQYKNSELRALKAQMNPHFIFNAMNSIQSLILKDNKHEAYTYLTKFASLLRENLNISEKSFVNFEEELSLLEKYLELEKLRFREGFEYTIKGANAVENIKIPSMIIQPFVENAIKHGLIHKTDGVKKLQIDFFLDDVFTCIITDNGVGFKASKKINKNNGKETSFSTKSIKEKLQFLEEYYKMNIGFSYEDIKNGTKVIIKVPYKK</sequence>
<dbReference type="PANTHER" id="PTHR34220:SF7">
    <property type="entry name" value="SENSOR HISTIDINE KINASE YPDA"/>
    <property type="match status" value="1"/>
</dbReference>
<evidence type="ECO:0000259" key="3">
    <source>
        <dbReference type="Pfam" id="PF06580"/>
    </source>
</evidence>
<dbReference type="PROSITE" id="PS50005">
    <property type="entry name" value="TPR"/>
    <property type="match status" value="1"/>
</dbReference>
<evidence type="ECO:0000313" key="4">
    <source>
        <dbReference type="EMBL" id="PQJ78627.1"/>
    </source>
</evidence>
<organism evidence="4 5">
    <name type="scientific">Polaribacter porphyrae</name>
    <dbReference type="NCBI Taxonomy" id="1137780"/>
    <lineage>
        <taxon>Bacteria</taxon>
        <taxon>Pseudomonadati</taxon>
        <taxon>Bacteroidota</taxon>
        <taxon>Flavobacteriia</taxon>
        <taxon>Flavobacteriales</taxon>
        <taxon>Flavobacteriaceae</taxon>
    </lineage>
</organism>
<dbReference type="Proteomes" id="UP000238882">
    <property type="component" value="Unassembled WGS sequence"/>
</dbReference>
<name>A0A2S7WLZ5_9FLAO</name>
<keyword evidence="1" id="KW-0802">TPR repeat</keyword>
<dbReference type="GO" id="GO:0016020">
    <property type="term" value="C:membrane"/>
    <property type="evidence" value="ECO:0007669"/>
    <property type="project" value="InterPro"/>
</dbReference>
<dbReference type="Pfam" id="PF13181">
    <property type="entry name" value="TPR_8"/>
    <property type="match status" value="2"/>
</dbReference>
<keyword evidence="2" id="KW-0472">Membrane</keyword>
<reference evidence="4 5" key="1">
    <citation type="submission" date="2016-12" db="EMBL/GenBank/DDBJ databases">
        <title>Trade-off between light-utilization and light-protection in marine flavobacteria.</title>
        <authorList>
            <person name="Kumagai Y."/>
            <person name="Yoshizawa S."/>
            <person name="Kogure K."/>
            <person name="Iwasaki W."/>
        </authorList>
    </citation>
    <scope>NUCLEOTIDE SEQUENCE [LARGE SCALE GENOMIC DNA]</scope>
    <source>
        <strain evidence="4 5">NBRC 108759</strain>
    </source>
</reference>
<protein>
    <recommendedName>
        <fullName evidence="3">Signal transduction histidine kinase internal region domain-containing protein</fullName>
    </recommendedName>
</protein>
<evidence type="ECO:0000313" key="5">
    <source>
        <dbReference type="Proteomes" id="UP000238882"/>
    </source>
</evidence>
<dbReference type="Pfam" id="PF06580">
    <property type="entry name" value="His_kinase"/>
    <property type="match status" value="1"/>
</dbReference>
<dbReference type="EMBL" id="MSCN01000001">
    <property type="protein sequence ID" value="PQJ78627.1"/>
    <property type="molecule type" value="Genomic_DNA"/>
</dbReference>
<comment type="caution">
    <text evidence="4">The sequence shown here is derived from an EMBL/GenBank/DDBJ whole genome shotgun (WGS) entry which is preliminary data.</text>
</comment>
<dbReference type="SUPFAM" id="SSF48452">
    <property type="entry name" value="TPR-like"/>
    <property type="match status" value="2"/>
</dbReference>
<keyword evidence="2" id="KW-0812">Transmembrane</keyword>
<accession>A0A2S7WLZ5</accession>
<keyword evidence="2" id="KW-1133">Transmembrane helix</keyword>
<dbReference type="SUPFAM" id="SSF55874">
    <property type="entry name" value="ATPase domain of HSP90 chaperone/DNA topoisomerase II/histidine kinase"/>
    <property type="match status" value="1"/>
</dbReference>
<dbReference type="RefSeq" id="WP_105015216.1">
    <property type="nucleotide sequence ID" value="NZ_MSCN01000001.1"/>
</dbReference>
<dbReference type="SMART" id="SM00028">
    <property type="entry name" value="TPR"/>
    <property type="match status" value="5"/>
</dbReference>